<accession>A0A918DVF6</accession>
<evidence type="ECO:0000313" key="4">
    <source>
        <dbReference type="EMBL" id="GGO83760.1"/>
    </source>
</evidence>
<sequence>MAGRQDDKKPYYEEISERLIKQLEEGTAPWQKPWEPGIQRMPHNPVSGTRYKGANALWLSMQGRPDPRWMTYKQAQSVDAQVMKGEKGTLVQYWKFRDTVPKIENGKPVLDAEGKKVMISIELDRPKVFSAVVFNAEQIQGLPPLETKKVEPAWDRHERAEAILAGSGARLHHDQGDSAFYSPSRDSIHLPDKTQFGSADRYYATALHELGHWTGHPSRLDRDLSGRLGSESYAKEELRAEITSMWVGEDLEIGHDPGQHASYVNSWIKVLQDDPKEILRAARDAENIRDMVMGFEQMCEQHQDKTQTLDAAITQSAAEVTTPPRTTAIDASTSLPFKLAEKVAKGFDNDQDRTRFLHRIQQRLASEPRLSNADVRISEEAANEDDQDMER</sequence>
<evidence type="ECO:0000256" key="1">
    <source>
        <dbReference type="SAM" id="MobiDB-lite"/>
    </source>
</evidence>
<feature type="compositionally biased region" description="Acidic residues" evidence="1">
    <location>
        <begin position="381"/>
        <end position="391"/>
    </location>
</feature>
<dbReference type="EMBL" id="BMLT01000007">
    <property type="protein sequence ID" value="GGO83760.1"/>
    <property type="molecule type" value="Genomic_DNA"/>
</dbReference>
<dbReference type="Pfam" id="PF18818">
    <property type="entry name" value="MPTase-PolyVal"/>
    <property type="match status" value="1"/>
</dbReference>
<keyword evidence="5" id="KW-1185">Reference proteome</keyword>
<dbReference type="GO" id="GO:0003697">
    <property type="term" value="F:single-stranded DNA binding"/>
    <property type="evidence" value="ECO:0007669"/>
    <property type="project" value="InterPro"/>
</dbReference>
<dbReference type="InterPro" id="IPR041459">
    <property type="entry name" value="MPTase-PolyVal"/>
</dbReference>
<evidence type="ECO:0000259" key="2">
    <source>
        <dbReference type="Pfam" id="PF08401"/>
    </source>
</evidence>
<dbReference type="RefSeq" id="WP_188861271.1">
    <property type="nucleotide sequence ID" value="NZ_BMLT01000007.1"/>
</dbReference>
<dbReference type="AlphaFoldDB" id="A0A918DVF6"/>
<protein>
    <recommendedName>
        <fullName evidence="6">Antirestriction protein</fullName>
    </recommendedName>
</protein>
<feature type="region of interest" description="Disordered" evidence="1">
    <location>
        <begin position="367"/>
        <end position="391"/>
    </location>
</feature>
<evidence type="ECO:0008006" key="6">
    <source>
        <dbReference type="Google" id="ProtNLM"/>
    </source>
</evidence>
<dbReference type="Pfam" id="PF08401">
    <property type="entry name" value="ArdcN"/>
    <property type="match status" value="1"/>
</dbReference>
<comment type="caution">
    <text evidence="4">The sequence shown here is derived from an EMBL/GenBank/DDBJ whole genome shotgun (WGS) entry which is preliminary data.</text>
</comment>
<gene>
    <name evidence="4" type="ORF">GCM10011348_28270</name>
</gene>
<dbReference type="InterPro" id="IPR013610">
    <property type="entry name" value="ArdC_N"/>
</dbReference>
<feature type="domain" description="Polyvalent protein metallopeptidase" evidence="3">
    <location>
        <begin position="158"/>
        <end position="283"/>
    </location>
</feature>
<feature type="domain" description="N-terminal" evidence="2">
    <location>
        <begin position="10"/>
        <end position="115"/>
    </location>
</feature>
<reference evidence="4 5" key="1">
    <citation type="journal article" date="2014" name="Int. J. Syst. Evol. Microbiol.">
        <title>Complete genome sequence of Corynebacterium casei LMG S-19264T (=DSM 44701T), isolated from a smear-ripened cheese.</title>
        <authorList>
            <consortium name="US DOE Joint Genome Institute (JGI-PGF)"/>
            <person name="Walter F."/>
            <person name="Albersmeier A."/>
            <person name="Kalinowski J."/>
            <person name="Ruckert C."/>
        </authorList>
    </citation>
    <scope>NUCLEOTIDE SEQUENCE [LARGE SCALE GENOMIC DNA]</scope>
    <source>
        <strain evidence="4 5">CGMCC 1.7286</strain>
    </source>
</reference>
<evidence type="ECO:0000313" key="5">
    <source>
        <dbReference type="Proteomes" id="UP000599578"/>
    </source>
</evidence>
<name>A0A918DVF6_9GAMM</name>
<organism evidence="4 5">
    <name type="scientific">Marinobacterium nitratireducens</name>
    <dbReference type="NCBI Taxonomy" id="518897"/>
    <lineage>
        <taxon>Bacteria</taxon>
        <taxon>Pseudomonadati</taxon>
        <taxon>Pseudomonadota</taxon>
        <taxon>Gammaproteobacteria</taxon>
        <taxon>Oceanospirillales</taxon>
        <taxon>Oceanospirillaceae</taxon>
        <taxon>Marinobacterium</taxon>
    </lineage>
</organism>
<evidence type="ECO:0000259" key="3">
    <source>
        <dbReference type="Pfam" id="PF18818"/>
    </source>
</evidence>
<proteinExistence type="predicted"/>
<dbReference type="Proteomes" id="UP000599578">
    <property type="component" value="Unassembled WGS sequence"/>
</dbReference>